<dbReference type="EMBL" id="RWGY01000039">
    <property type="protein sequence ID" value="TVU08630.1"/>
    <property type="molecule type" value="Genomic_DNA"/>
</dbReference>
<keyword evidence="3" id="KW-1185">Reference proteome</keyword>
<dbReference type="PANTHER" id="PTHR47853:SF1">
    <property type="entry name" value="EXPRESSED PROTEIN"/>
    <property type="match status" value="1"/>
</dbReference>
<dbReference type="PANTHER" id="PTHR47853">
    <property type="entry name" value="EXPRESSED PROTEIN"/>
    <property type="match status" value="1"/>
</dbReference>
<organism evidence="2 3">
    <name type="scientific">Eragrostis curvula</name>
    <name type="common">weeping love grass</name>
    <dbReference type="NCBI Taxonomy" id="38414"/>
    <lineage>
        <taxon>Eukaryota</taxon>
        <taxon>Viridiplantae</taxon>
        <taxon>Streptophyta</taxon>
        <taxon>Embryophyta</taxon>
        <taxon>Tracheophyta</taxon>
        <taxon>Spermatophyta</taxon>
        <taxon>Magnoliopsida</taxon>
        <taxon>Liliopsida</taxon>
        <taxon>Poales</taxon>
        <taxon>Poaceae</taxon>
        <taxon>PACMAD clade</taxon>
        <taxon>Chloridoideae</taxon>
        <taxon>Eragrostideae</taxon>
        <taxon>Eragrostidinae</taxon>
        <taxon>Eragrostis</taxon>
    </lineage>
</organism>
<reference evidence="2 3" key="1">
    <citation type="journal article" date="2019" name="Sci. Rep.">
        <title>A high-quality genome of Eragrostis curvula grass provides insights into Poaceae evolution and supports new strategies to enhance forage quality.</title>
        <authorList>
            <person name="Carballo J."/>
            <person name="Santos B.A.C.M."/>
            <person name="Zappacosta D."/>
            <person name="Garbus I."/>
            <person name="Selva J.P."/>
            <person name="Gallo C.A."/>
            <person name="Diaz A."/>
            <person name="Albertini E."/>
            <person name="Caccamo M."/>
            <person name="Echenique V."/>
        </authorList>
    </citation>
    <scope>NUCLEOTIDE SEQUENCE [LARGE SCALE GENOMIC DNA]</scope>
    <source>
        <strain evidence="3">cv. Victoria</strain>
        <tissue evidence="2">Leaf</tissue>
    </source>
</reference>
<feature type="region of interest" description="Disordered" evidence="1">
    <location>
        <begin position="125"/>
        <end position="152"/>
    </location>
</feature>
<evidence type="ECO:0000313" key="3">
    <source>
        <dbReference type="Proteomes" id="UP000324897"/>
    </source>
</evidence>
<comment type="caution">
    <text evidence="2">The sequence shown here is derived from an EMBL/GenBank/DDBJ whole genome shotgun (WGS) entry which is preliminary data.</text>
</comment>
<sequence>MAAPSPFHRWKRFFPAFDAIHGAIEGADPASLAKDELGCARYLQSAKAEVVEILCDFPWNHEDYCQILDDLMVEYLVTLKTVPVTADRACAVVALEEHESEKIRGLARELIHQWRLSDEALAPKNRTPVVGDASNRVESAKREGPAKISAPLPKKSAPVVGIGRDSMAMMVKMEATKRKLREGYQEAADAKRQRKIVLIEAPKMAAQQQRRMHPVSQAKRATSTAAPKSVEKRQRKVHPIIRERSQARCAASTAVRRSLMPSFCRV</sequence>
<dbReference type="OrthoDB" id="696629at2759"/>
<protein>
    <recommendedName>
        <fullName evidence="4">TFIIS N-terminal domain-containing protein</fullName>
    </recommendedName>
</protein>
<accession>A0A5J9TB38</accession>
<feature type="region of interest" description="Disordered" evidence="1">
    <location>
        <begin position="204"/>
        <end position="238"/>
    </location>
</feature>
<feature type="non-terminal residue" evidence="2">
    <location>
        <position position="1"/>
    </location>
</feature>
<evidence type="ECO:0000313" key="2">
    <source>
        <dbReference type="EMBL" id="TVU08630.1"/>
    </source>
</evidence>
<dbReference type="AlphaFoldDB" id="A0A5J9TB38"/>
<evidence type="ECO:0000256" key="1">
    <source>
        <dbReference type="SAM" id="MobiDB-lite"/>
    </source>
</evidence>
<name>A0A5J9TB38_9POAL</name>
<dbReference type="Gramene" id="TVU08630">
    <property type="protein sequence ID" value="TVU08630"/>
    <property type="gene ID" value="EJB05_42039"/>
</dbReference>
<dbReference type="Proteomes" id="UP000324897">
    <property type="component" value="Chromosome 3"/>
</dbReference>
<gene>
    <name evidence="2" type="ORF">EJB05_42039</name>
</gene>
<evidence type="ECO:0008006" key="4">
    <source>
        <dbReference type="Google" id="ProtNLM"/>
    </source>
</evidence>
<proteinExistence type="predicted"/>